<name>A0A918YVV9_9GAMM</name>
<gene>
    <name evidence="1" type="ORF">GCM10007167_03330</name>
</gene>
<reference evidence="1" key="2">
    <citation type="submission" date="2020-09" db="EMBL/GenBank/DDBJ databases">
        <authorList>
            <person name="Sun Q."/>
            <person name="Kim S."/>
        </authorList>
    </citation>
    <scope>NUCLEOTIDE SEQUENCE</scope>
    <source>
        <strain evidence="1">KCTC 32020</strain>
    </source>
</reference>
<sequence>MNAGRTAAPGATRVCPHCRATILESAAVCPACRHHLRFEDAAARTAARRTTPLQVEGTLCGPSGERAWEYTVVVAIRDERGEEIARHVVGVGALAEGESRTFSLGVEAVEVAAPARVRRRR</sequence>
<evidence type="ECO:0000313" key="1">
    <source>
        <dbReference type="EMBL" id="GHE25775.1"/>
    </source>
</evidence>
<reference evidence="1" key="1">
    <citation type="journal article" date="2014" name="Int. J. Syst. Evol. Microbiol.">
        <title>Complete genome sequence of Corynebacterium casei LMG S-19264T (=DSM 44701T), isolated from a smear-ripened cheese.</title>
        <authorList>
            <consortium name="US DOE Joint Genome Institute (JGI-PGF)"/>
            <person name="Walter F."/>
            <person name="Albersmeier A."/>
            <person name="Kalinowski J."/>
            <person name="Ruckert C."/>
        </authorList>
    </citation>
    <scope>NUCLEOTIDE SEQUENCE</scope>
    <source>
        <strain evidence="1">KCTC 32020</strain>
    </source>
</reference>
<dbReference type="OrthoDB" id="5974215at2"/>
<keyword evidence="2" id="KW-1185">Reference proteome</keyword>
<evidence type="ECO:0000313" key="2">
    <source>
        <dbReference type="Proteomes" id="UP000636453"/>
    </source>
</evidence>
<accession>A0A918YVV9</accession>
<dbReference type="AlphaFoldDB" id="A0A918YVV9"/>
<dbReference type="Proteomes" id="UP000636453">
    <property type="component" value="Unassembled WGS sequence"/>
</dbReference>
<protein>
    <submittedName>
        <fullName evidence="1">Uncharacterized protein</fullName>
    </submittedName>
</protein>
<dbReference type="RefSeq" id="WP_146472543.1">
    <property type="nucleotide sequence ID" value="NZ_BNCF01000001.1"/>
</dbReference>
<dbReference type="NCBIfam" id="NF038353">
    <property type="entry name" value="FxLYD_dom"/>
    <property type="match status" value="1"/>
</dbReference>
<dbReference type="EMBL" id="BNCF01000001">
    <property type="protein sequence ID" value="GHE25775.1"/>
    <property type="molecule type" value="Genomic_DNA"/>
</dbReference>
<comment type="caution">
    <text evidence="1">The sequence shown here is derived from an EMBL/GenBank/DDBJ whole genome shotgun (WGS) entry which is preliminary data.</text>
</comment>
<dbReference type="InterPro" id="IPR047676">
    <property type="entry name" value="FxLYD_dom"/>
</dbReference>
<proteinExistence type="predicted"/>
<organism evidence="1 2">
    <name type="scientific">Vulcaniibacterium thermophilum</name>
    <dbReference type="NCBI Taxonomy" id="1169913"/>
    <lineage>
        <taxon>Bacteria</taxon>
        <taxon>Pseudomonadati</taxon>
        <taxon>Pseudomonadota</taxon>
        <taxon>Gammaproteobacteria</taxon>
        <taxon>Lysobacterales</taxon>
        <taxon>Lysobacteraceae</taxon>
        <taxon>Vulcaniibacterium</taxon>
    </lineage>
</organism>